<dbReference type="PRINTS" id="PR00420">
    <property type="entry name" value="RNGMNOXGNASE"/>
</dbReference>
<evidence type="ECO:0000256" key="2">
    <source>
        <dbReference type="ARBA" id="ARBA00023027"/>
    </source>
</evidence>
<protein>
    <submittedName>
        <fullName evidence="4">FAD-dependent monooxygenase</fullName>
    </submittedName>
</protein>
<keyword evidence="4" id="KW-0503">Monooxygenase</keyword>
<dbReference type="Gene3D" id="3.50.50.60">
    <property type="entry name" value="FAD/NAD(P)-binding domain"/>
    <property type="match status" value="1"/>
</dbReference>
<dbReference type="SUPFAM" id="SSF51905">
    <property type="entry name" value="FAD/NAD(P)-binding domain"/>
    <property type="match status" value="1"/>
</dbReference>
<evidence type="ECO:0000313" key="4">
    <source>
        <dbReference type="EMBL" id="MBL7633727.1"/>
    </source>
</evidence>
<dbReference type="Proteomes" id="UP000604475">
    <property type="component" value="Unassembled WGS sequence"/>
</dbReference>
<evidence type="ECO:0000256" key="1">
    <source>
        <dbReference type="ARBA" id="ARBA00023002"/>
    </source>
</evidence>
<dbReference type="InterPro" id="IPR036188">
    <property type="entry name" value="FAD/NAD-bd_sf"/>
</dbReference>
<feature type="domain" description="FAD-binding" evidence="3">
    <location>
        <begin position="4"/>
        <end position="305"/>
    </location>
</feature>
<keyword evidence="5" id="KW-1185">Reference proteome</keyword>
<evidence type="ECO:0000313" key="5">
    <source>
        <dbReference type="Proteomes" id="UP000604475"/>
    </source>
</evidence>
<comment type="caution">
    <text evidence="4">The sequence shown here is derived from an EMBL/GenBank/DDBJ whole genome shotgun (WGS) entry which is preliminary data.</text>
</comment>
<name>A0A937RPC2_9ACTN</name>
<dbReference type="PANTHER" id="PTHR43476:SF4">
    <property type="entry name" value="BLR0106 PROTEIN"/>
    <property type="match status" value="1"/>
</dbReference>
<evidence type="ECO:0000259" key="3">
    <source>
        <dbReference type="Pfam" id="PF01494"/>
    </source>
</evidence>
<keyword evidence="2" id="KW-0520">NAD</keyword>
<dbReference type="Gene3D" id="3.30.9.20">
    <property type="match status" value="1"/>
</dbReference>
<dbReference type="Pfam" id="PF01494">
    <property type="entry name" value="FAD_binding_3"/>
    <property type="match status" value="1"/>
</dbReference>
<dbReference type="EMBL" id="JAEACQ010000396">
    <property type="protein sequence ID" value="MBL7633727.1"/>
    <property type="molecule type" value="Genomic_DNA"/>
</dbReference>
<proteinExistence type="predicted"/>
<reference evidence="4" key="1">
    <citation type="submission" date="2020-12" db="EMBL/GenBank/DDBJ databases">
        <title>Genomic characterization of non-nitrogen-fixing Frankia strains.</title>
        <authorList>
            <person name="Carlos-Shanley C."/>
            <person name="Guerra T."/>
            <person name="Hahn D."/>
        </authorList>
    </citation>
    <scope>NUCLEOTIDE SEQUENCE</scope>
    <source>
        <strain evidence="4">CN6</strain>
    </source>
</reference>
<keyword evidence="1" id="KW-0560">Oxidoreductase</keyword>
<sequence>MRIVCVGGGPAGLYFAICAKLHEPDHDITVLERDPPGATHGWGVVYWEPLLGILFRHDPVGARRLRAASTLWREQLLTLGGPRTAYLPGYGYSIQRAALLDLLGQRATELGIEVRHQTEVADAAELAELSARADLVVASDGAHSRVRRLAGPDAFGTRTDDGVNQFIWLGTDMRFENFRFAFERTPAGWIWFHAYPSAADISTCIVECAPETWAGLGLDKLDDEAGRRLLESIFAEQLAGHRLISSCHGRPARWQRFTHVTNRSWRHENIVLIGDAAHTTHFTLGSGTAFAIMDAVMLVWFLKEHGEVSAALREFDRSGRAALKPPQDAARTSMAWFERVDEILADLSPGGPAGDPDPVEFAFAMGTRQGDATPLRHRACKVHQVPAVRALGRQAGQSTRWLLDKRRELATR</sequence>
<dbReference type="PANTHER" id="PTHR43476">
    <property type="entry name" value="3-(3-HYDROXY-PHENYL)PROPIONATE/3-HYDROXYCINNAMIC ACID HYDROXYLASE"/>
    <property type="match status" value="1"/>
</dbReference>
<organism evidence="4 5">
    <name type="scientific">Frankia nepalensis</name>
    <dbReference type="NCBI Taxonomy" id="1836974"/>
    <lineage>
        <taxon>Bacteria</taxon>
        <taxon>Bacillati</taxon>
        <taxon>Actinomycetota</taxon>
        <taxon>Actinomycetes</taxon>
        <taxon>Frankiales</taxon>
        <taxon>Frankiaceae</taxon>
        <taxon>Frankia</taxon>
    </lineage>
</organism>
<dbReference type="InterPro" id="IPR050631">
    <property type="entry name" value="PheA/TfdB_FAD_monoxygenase"/>
</dbReference>
<dbReference type="GO" id="GO:0071949">
    <property type="term" value="F:FAD binding"/>
    <property type="evidence" value="ECO:0007669"/>
    <property type="project" value="InterPro"/>
</dbReference>
<dbReference type="GO" id="GO:0004497">
    <property type="term" value="F:monooxygenase activity"/>
    <property type="evidence" value="ECO:0007669"/>
    <property type="project" value="UniProtKB-KW"/>
</dbReference>
<dbReference type="InterPro" id="IPR002938">
    <property type="entry name" value="FAD-bd"/>
</dbReference>
<accession>A0A937RPC2</accession>
<dbReference type="RefSeq" id="WP_203005508.1">
    <property type="nucleotide sequence ID" value="NZ_JADWYU010000095.1"/>
</dbReference>
<dbReference type="AlphaFoldDB" id="A0A937RPC2"/>
<gene>
    <name evidence="4" type="ORF">I7412_42590</name>
</gene>